<dbReference type="InterPro" id="IPR013320">
    <property type="entry name" value="ConA-like_dom_sf"/>
</dbReference>
<keyword evidence="1" id="KW-0732">Signal</keyword>
<dbReference type="AlphaFoldDB" id="A0A6A4GT80"/>
<dbReference type="Gene3D" id="2.60.120.200">
    <property type="match status" value="1"/>
</dbReference>
<gene>
    <name evidence="3" type="ORF">BT96DRAFT_436658</name>
</gene>
<keyword evidence="3" id="KW-0378">Hydrolase</keyword>
<evidence type="ECO:0000256" key="1">
    <source>
        <dbReference type="SAM" id="SignalP"/>
    </source>
</evidence>
<evidence type="ECO:0000313" key="3">
    <source>
        <dbReference type="EMBL" id="KAE9388395.1"/>
    </source>
</evidence>
<dbReference type="CDD" id="cd02181">
    <property type="entry name" value="GH16_fungal_Lam16A_glucanase"/>
    <property type="match status" value="1"/>
</dbReference>
<feature type="signal peptide" evidence="1">
    <location>
        <begin position="1"/>
        <end position="23"/>
    </location>
</feature>
<dbReference type="Pfam" id="PF26113">
    <property type="entry name" value="GH16_XgeA"/>
    <property type="match status" value="1"/>
</dbReference>
<dbReference type="GO" id="GO:0004553">
    <property type="term" value="F:hydrolase activity, hydrolyzing O-glycosyl compounds"/>
    <property type="evidence" value="ECO:0007669"/>
    <property type="project" value="InterPro"/>
</dbReference>
<protein>
    <submittedName>
        <fullName evidence="3">Family 16 hypothetical endo-1,3(4)-beta-glucanase from glycoside hydrolase</fullName>
    </submittedName>
</protein>
<feature type="chain" id="PRO_5025565311" evidence="1">
    <location>
        <begin position="24"/>
        <end position="326"/>
    </location>
</feature>
<dbReference type="PANTHER" id="PTHR10963:SF24">
    <property type="entry name" value="GLYCOSIDASE C21B10.07-RELATED"/>
    <property type="match status" value="1"/>
</dbReference>
<sequence length="326" mass="34507">MHSSFIRLLSSIVVATGLLQVQAATYTLSTSYIGEDFLSGDFTFFTSPDPTDGRVTYVDQATATAGNLTFATDDVFILRADDTTVLTASDPGRNSVRLTSVATYGSPSAMVLDIAHMPEGCGTWPAFWTFGSNWPTDGEIDILEGVDNQNFNQATLHTGPDCTMAASRAQTGTILNNDCAAADDGNDGCGVQFAPGTFGPTFNSGGGGWFGMERTVDAISIWYWARDATNVPVGVADGNSEVITDNWGTPVAFFPTSSTCDLATEFTAHNIVINLTFCGVFAGVTSIWDDSCAASTGVADCNDFVDANPAAFSNAYFEINAVRVYE</sequence>
<dbReference type="PANTHER" id="PTHR10963">
    <property type="entry name" value="GLYCOSYL HYDROLASE-RELATED"/>
    <property type="match status" value="1"/>
</dbReference>
<keyword evidence="4" id="KW-1185">Reference proteome</keyword>
<dbReference type="PROSITE" id="PS51762">
    <property type="entry name" value="GH16_2"/>
    <property type="match status" value="1"/>
</dbReference>
<feature type="domain" description="GH16" evidence="2">
    <location>
        <begin position="42"/>
        <end position="326"/>
    </location>
</feature>
<accession>A0A6A4GT80</accession>
<organism evidence="3 4">
    <name type="scientific">Gymnopus androsaceus JB14</name>
    <dbReference type="NCBI Taxonomy" id="1447944"/>
    <lineage>
        <taxon>Eukaryota</taxon>
        <taxon>Fungi</taxon>
        <taxon>Dikarya</taxon>
        <taxon>Basidiomycota</taxon>
        <taxon>Agaricomycotina</taxon>
        <taxon>Agaricomycetes</taxon>
        <taxon>Agaricomycetidae</taxon>
        <taxon>Agaricales</taxon>
        <taxon>Marasmiineae</taxon>
        <taxon>Omphalotaceae</taxon>
        <taxon>Gymnopus</taxon>
    </lineage>
</organism>
<dbReference type="OrthoDB" id="192832at2759"/>
<dbReference type="InterPro" id="IPR000757">
    <property type="entry name" value="Beta-glucanase-like"/>
</dbReference>
<proteinExistence type="predicted"/>
<evidence type="ECO:0000259" key="2">
    <source>
        <dbReference type="PROSITE" id="PS51762"/>
    </source>
</evidence>
<dbReference type="GO" id="GO:0009251">
    <property type="term" value="P:glucan catabolic process"/>
    <property type="evidence" value="ECO:0007669"/>
    <property type="project" value="TreeGrafter"/>
</dbReference>
<dbReference type="EMBL" id="ML769746">
    <property type="protein sequence ID" value="KAE9388395.1"/>
    <property type="molecule type" value="Genomic_DNA"/>
</dbReference>
<dbReference type="Proteomes" id="UP000799118">
    <property type="component" value="Unassembled WGS sequence"/>
</dbReference>
<dbReference type="SUPFAM" id="SSF49899">
    <property type="entry name" value="Concanavalin A-like lectins/glucanases"/>
    <property type="match status" value="1"/>
</dbReference>
<dbReference type="InterPro" id="IPR050546">
    <property type="entry name" value="Glycosyl_Hydrlase_16"/>
</dbReference>
<evidence type="ECO:0000313" key="4">
    <source>
        <dbReference type="Proteomes" id="UP000799118"/>
    </source>
</evidence>
<reference evidence="3" key="1">
    <citation type="journal article" date="2019" name="Environ. Microbiol.">
        <title>Fungal ecological strategies reflected in gene transcription - a case study of two litter decomposers.</title>
        <authorList>
            <person name="Barbi F."/>
            <person name="Kohler A."/>
            <person name="Barry K."/>
            <person name="Baskaran P."/>
            <person name="Daum C."/>
            <person name="Fauchery L."/>
            <person name="Ihrmark K."/>
            <person name="Kuo A."/>
            <person name="LaButti K."/>
            <person name="Lipzen A."/>
            <person name="Morin E."/>
            <person name="Grigoriev I.V."/>
            <person name="Henrissat B."/>
            <person name="Lindahl B."/>
            <person name="Martin F."/>
        </authorList>
    </citation>
    <scope>NUCLEOTIDE SEQUENCE</scope>
    <source>
        <strain evidence="3">JB14</strain>
    </source>
</reference>
<name>A0A6A4GT80_9AGAR</name>